<dbReference type="Gene3D" id="3.90.1750.20">
    <property type="entry name" value="Putative Large Serine Recombinase, Chain B, Domain 2"/>
    <property type="match status" value="1"/>
</dbReference>
<dbReference type="InterPro" id="IPR038109">
    <property type="entry name" value="DNA_bind_recomb_sf"/>
</dbReference>
<keyword evidence="2" id="KW-0238">DNA-binding</keyword>
<accession>A0ABS6K0Y4</accession>
<feature type="domain" description="Resolvase/invertase-type recombinase catalytic" evidence="5">
    <location>
        <begin position="19"/>
        <end position="170"/>
    </location>
</feature>
<dbReference type="PROSITE" id="PS00397">
    <property type="entry name" value="RECOMBINASES_1"/>
    <property type="match status" value="1"/>
</dbReference>
<sequence>MKKRLYEKYKLRREKEVTEAFIYIRVSTADQAEEGYSLAAQEKKLRQYCTEHGYKVLGFYADRGISAKDIVHRPDLLRLLKDIKDNPENKKRVVLVWKLSRFSRCLIDLVETCDQIEEYNTFLTSYTEPFDSSTSIGRFMRGILGLVAQFEREIISENVMLGMAERAEQGKRTCTSVLGYDLHGKDSLMYNELEAEYVLFAARTYLERKNLIETARLCDERGYRGKRGKRPTPQSVFVIITNPLYCGFNKFCGKFYKGMHPRLISIETHNKIIRTLKAQGQLVGRYRHNMLFYIDPRKDIITIPGQ</sequence>
<gene>
    <name evidence="7" type="ORF">KTH90_00600</name>
</gene>
<evidence type="ECO:0000256" key="4">
    <source>
        <dbReference type="PROSITE-ProRule" id="PRU10137"/>
    </source>
</evidence>
<dbReference type="Gene3D" id="3.40.50.1390">
    <property type="entry name" value="Resolvase, N-terminal catalytic domain"/>
    <property type="match status" value="1"/>
</dbReference>
<dbReference type="InterPro" id="IPR011109">
    <property type="entry name" value="DNA_bind_recombinase_dom"/>
</dbReference>
<dbReference type="InterPro" id="IPR050639">
    <property type="entry name" value="SSR_resolvase"/>
</dbReference>
<keyword evidence="8" id="KW-1185">Reference proteome</keyword>
<dbReference type="InterPro" id="IPR036162">
    <property type="entry name" value="Resolvase-like_N_sf"/>
</dbReference>
<evidence type="ECO:0000313" key="8">
    <source>
        <dbReference type="Proteomes" id="UP001314681"/>
    </source>
</evidence>
<dbReference type="PROSITE" id="PS51736">
    <property type="entry name" value="RECOMBINASES_3"/>
    <property type="match status" value="1"/>
</dbReference>
<proteinExistence type="predicted"/>
<dbReference type="CDD" id="cd00338">
    <property type="entry name" value="Ser_Recombinase"/>
    <property type="match status" value="1"/>
</dbReference>
<protein>
    <submittedName>
        <fullName evidence="7">Recombinase family protein</fullName>
    </submittedName>
</protein>
<evidence type="ECO:0000259" key="5">
    <source>
        <dbReference type="PROSITE" id="PS51736"/>
    </source>
</evidence>
<dbReference type="EMBL" id="JAHQCX010000001">
    <property type="protein sequence ID" value="MBU9724504.1"/>
    <property type="molecule type" value="Genomic_DNA"/>
</dbReference>
<evidence type="ECO:0000313" key="7">
    <source>
        <dbReference type="EMBL" id="MBU9724504.1"/>
    </source>
</evidence>
<evidence type="ECO:0000259" key="6">
    <source>
        <dbReference type="PROSITE" id="PS51737"/>
    </source>
</evidence>
<feature type="domain" description="Recombinase" evidence="6">
    <location>
        <begin position="177"/>
        <end position="282"/>
    </location>
</feature>
<dbReference type="PANTHER" id="PTHR30461:SF23">
    <property type="entry name" value="DNA RECOMBINASE-RELATED"/>
    <property type="match status" value="1"/>
</dbReference>
<dbReference type="PANTHER" id="PTHR30461">
    <property type="entry name" value="DNA-INVERTASE FROM LAMBDOID PROPHAGE"/>
    <property type="match status" value="1"/>
</dbReference>
<feature type="active site" description="O-(5'-phospho-DNA)-serine intermediate" evidence="4">
    <location>
        <position position="27"/>
    </location>
</feature>
<dbReference type="InterPro" id="IPR006118">
    <property type="entry name" value="Recombinase_CS"/>
</dbReference>
<dbReference type="SUPFAM" id="SSF53041">
    <property type="entry name" value="Resolvase-like"/>
    <property type="match status" value="1"/>
</dbReference>
<dbReference type="Pfam" id="PF00239">
    <property type="entry name" value="Resolvase"/>
    <property type="match status" value="1"/>
</dbReference>
<comment type="caution">
    <text evidence="7">The sequence shown here is derived from an EMBL/GenBank/DDBJ whole genome shotgun (WGS) entry which is preliminary data.</text>
</comment>
<dbReference type="Proteomes" id="UP001314681">
    <property type="component" value="Unassembled WGS sequence"/>
</dbReference>
<dbReference type="SMART" id="SM00857">
    <property type="entry name" value="Resolvase"/>
    <property type="match status" value="1"/>
</dbReference>
<evidence type="ECO:0000256" key="2">
    <source>
        <dbReference type="ARBA" id="ARBA00023125"/>
    </source>
</evidence>
<evidence type="ECO:0000256" key="3">
    <source>
        <dbReference type="ARBA" id="ARBA00023172"/>
    </source>
</evidence>
<dbReference type="PROSITE" id="PS51737">
    <property type="entry name" value="RECOMBINASE_DNA_BIND"/>
    <property type="match status" value="1"/>
</dbReference>
<evidence type="ECO:0000256" key="1">
    <source>
        <dbReference type="ARBA" id="ARBA00022908"/>
    </source>
</evidence>
<dbReference type="RefSeq" id="WP_238726073.1">
    <property type="nucleotide sequence ID" value="NZ_JAHQCX010000001.1"/>
</dbReference>
<dbReference type="Pfam" id="PF07508">
    <property type="entry name" value="Recombinase"/>
    <property type="match status" value="1"/>
</dbReference>
<reference evidence="7 8" key="1">
    <citation type="submission" date="2021-06" db="EMBL/GenBank/DDBJ databases">
        <title>Description of novel taxa of the family Lachnospiraceae.</title>
        <authorList>
            <person name="Chaplin A.V."/>
            <person name="Sokolova S.R."/>
            <person name="Pikina A.P."/>
            <person name="Korzhanova M."/>
            <person name="Belova V."/>
            <person name="Korostin D."/>
            <person name="Efimov B.A."/>
        </authorList>
    </citation>
    <scope>NUCLEOTIDE SEQUENCE [LARGE SCALE GENOMIC DNA]</scope>
    <source>
        <strain evidence="7 8">ASD4241</strain>
    </source>
</reference>
<dbReference type="InterPro" id="IPR006119">
    <property type="entry name" value="Resolv_N"/>
</dbReference>
<organism evidence="7 8">
    <name type="scientific">Diplocloster modestus</name>
    <dbReference type="NCBI Taxonomy" id="2850322"/>
    <lineage>
        <taxon>Bacteria</taxon>
        <taxon>Bacillati</taxon>
        <taxon>Bacillota</taxon>
        <taxon>Clostridia</taxon>
        <taxon>Lachnospirales</taxon>
        <taxon>Lachnospiraceae</taxon>
        <taxon>Diplocloster</taxon>
    </lineage>
</organism>
<keyword evidence="3" id="KW-0233">DNA recombination</keyword>
<name>A0ABS6K0Y4_9FIRM</name>
<keyword evidence="1" id="KW-0229">DNA integration</keyword>